<protein>
    <submittedName>
        <fullName evidence="9">Peptidase</fullName>
    </submittedName>
</protein>
<evidence type="ECO:0000256" key="2">
    <source>
        <dbReference type="ARBA" id="ARBA00004613"/>
    </source>
</evidence>
<dbReference type="PRINTS" id="PR00313">
    <property type="entry name" value="CABNDNGRPT"/>
</dbReference>
<dbReference type="Proteomes" id="UP000324029">
    <property type="component" value="Unassembled WGS sequence"/>
</dbReference>
<dbReference type="InterPro" id="IPR001343">
    <property type="entry name" value="Hemolysn_Ca-bd"/>
</dbReference>
<comment type="subcellular location">
    <subcellularLocation>
        <location evidence="2">Secreted</location>
    </subcellularLocation>
</comment>
<keyword evidence="5" id="KW-0677">Repeat</keyword>
<evidence type="ECO:0000313" key="10">
    <source>
        <dbReference type="Proteomes" id="UP000324029"/>
    </source>
</evidence>
<dbReference type="GO" id="GO:0005509">
    <property type="term" value="F:calcium ion binding"/>
    <property type="evidence" value="ECO:0007669"/>
    <property type="project" value="InterPro"/>
</dbReference>
<dbReference type="InterPro" id="IPR001506">
    <property type="entry name" value="Peptidase_M12A"/>
</dbReference>
<dbReference type="Pfam" id="PF08548">
    <property type="entry name" value="Peptidase_M10_C"/>
    <property type="match status" value="2"/>
</dbReference>
<evidence type="ECO:0000256" key="3">
    <source>
        <dbReference type="ARBA" id="ARBA00009490"/>
    </source>
</evidence>
<feature type="domain" description="Peptidase metallopeptidase" evidence="8">
    <location>
        <begin position="45"/>
        <end position="196"/>
    </location>
</feature>
<evidence type="ECO:0000259" key="8">
    <source>
        <dbReference type="SMART" id="SM00235"/>
    </source>
</evidence>
<dbReference type="GO" id="GO:0005615">
    <property type="term" value="C:extracellular space"/>
    <property type="evidence" value="ECO:0007669"/>
    <property type="project" value="InterPro"/>
</dbReference>
<feature type="compositionally biased region" description="Polar residues" evidence="7">
    <location>
        <begin position="458"/>
        <end position="474"/>
    </location>
</feature>
<evidence type="ECO:0000256" key="4">
    <source>
        <dbReference type="ARBA" id="ARBA00022525"/>
    </source>
</evidence>
<dbReference type="GO" id="GO:0008270">
    <property type="term" value="F:zinc ion binding"/>
    <property type="evidence" value="ECO:0007669"/>
    <property type="project" value="InterPro"/>
</dbReference>
<evidence type="ECO:0000256" key="6">
    <source>
        <dbReference type="ARBA" id="ARBA00022837"/>
    </source>
</evidence>
<dbReference type="Gene3D" id="3.40.390.10">
    <property type="entry name" value="Collagenase (Catalytic Domain)"/>
    <property type="match status" value="1"/>
</dbReference>
<keyword evidence="4" id="KW-0964">Secreted</keyword>
<keyword evidence="6" id="KW-0106">Calcium</keyword>
<evidence type="ECO:0000313" key="9">
    <source>
        <dbReference type="EMBL" id="TYK56102.1"/>
    </source>
</evidence>
<dbReference type="InterPro" id="IPR006026">
    <property type="entry name" value="Peptidase_Metallo"/>
</dbReference>
<evidence type="ECO:0000256" key="1">
    <source>
        <dbReference type="ARBA" id="ARBA00001913"/>
    </source>
</evidence>
<dbReference type="SUPFAM" id="SSF51120">
    <property type="entry name" value="beta-Roll"/>
    <property type="match status" value="2"/>
</dbReference>
<dbReference type="InterPro" id="IPR013858">
    <property type="entry name" value="Peptidase_M10B_C"/>
</dbReference>
<dbReference type="GO" id="GO:0004222">
    <property type="term" value="F:metalloendopeptidase activity"/>
    <property type="evidence" value="ECO:0007669"/>
    <property type="project" value="InterPro"/>
</dbReference>
<dbReference type="SUPFAM" id="SSF55486">
    <property type="entry name" value="Metalloproteases ('zincins'), catalytic domain"/>
    <property type="match status" value="1"/>
</dbReference>
<dbReference type="RefSeq" id="WP_148853919.1">
    <property type="nucleotide sequence ID" value="NZ_VSRO01000010.1"/>
</dbReference>
<comment type="cofactor">
    <cofactor evidence="1">
        <name>Ca(2+)</name>
        <dbReference type="ChEBI" id="CHEBI:29108"/>
    </cofactor>
</comment>
<reference evidence="9 10" key="2">
    <citation type="submission" date="2019-08" db="EMBL/GenBank/DDBJ databases">
        <authorList>
            <person name="Brilhante M."/>
            <person name="Perreten V."/>
        </authorList>
    </citation>
    <scope>NUCLEOTIDE SEQUENCE [LARGE SCALE GENOMIC DNA]</scope>
    <source>
        <strain evidence="9 10">MCP106</strain>
    </source>
</reference>
<comment type="similarity">
    <text evidence="3">Belongs to the peptidase M10B family.</text>
</comment>
<gene>
    <name evidence="9" type="ORF">FXO26_20365</name>
</gene>
<reference evidence="9 10" key="1">
    <citation type="submission" date="2019-08" db="EMBL/GenBank/DDBJ databases">
        <title>Subclass B2 metallo-beta lactamase from Pseudomonas synxantha.</title>
        <authorList>
            <person name="Poirel L."/>
            <person name="Palmieri M."/>
            <person name="Masseron A."/>
            <person name="Perreten V."/>
            <person name="Nordman P."/>
        </authorList>
    </citation>
    <scope>NUCLEOTIDE SEQUENCE [LARGE SCALE GENOMIC DNA]</scope>
    <source>
        <strain evidence="9 10">MCP106</strain>
    </source>
</reference>
<comment type="caution">
    <text evidence="9">The sequence shown here is derived from an EMBL/GenBank/DDBJ whole genome shotgun (WGS) entry which is preliminary data.</text>
</comment>
<proteinExistence type="inferred from homology"/>
<dbReference type="GO" id="GO:0006508">
    <property type="term" value="P:proteolysis"/>
    <property type="evidence" value="ECO:0007669"/>
    <property type="project" value="InterPro"/>
</dbReference>
<dbReference type="InterPro" id="IPR024079">
    <property type="entry name" value="MetalloPept_cat_dom_sf"/>
</dbReference>
<dbReference type="Pfam" id="PF00353">
    <property type="entry name" value="HemolysinCabind"/>
    <property type="match status" value="2"/>
</dbReference>
<name>A0A5D3G6V4_9PSED</name>
<dbReference type="AlphaFoldDB" id="A0A5D3G6V4"/>
<sequence length="666" mass="71450">MSSIRAYCPPAKSFSVTTETCNLSASNSLSSDPPNEVAKSLTRSNYKIQDRNGDGQLTVSYAFTEFSETKKRAFRQALRSWEDVIKVNFVENGKNTDTHLSVREVSGGGGDATLPNAYGAQDVNIGKNEGAGLHAAMVHEIGHTLGLEHPDLDLPQSSDVYSTMSYNFSLFRPHENNKNSFVSDSSQTPMMHDIAGAHLRYKANDETRKGNTTYGFNSNTERDHYTLTSPNDLPFFCIWDNGGEDTLDFSGFKKDQRINLNAGKISDVGGRQGNVSIAKGVVIENAIGGSGHDVLIGNDANNRMRGGAGGDTLTGGGGADTFVYNSVSDSPGENPDTLTDFTSGIDKIDLSTMLKDAGIQKPKLVDWHTGKKGELTLDYDESIKRYRLIMNVTGDPYSMLVILSEKPIKPTDILTNATPVVLPESKPTRPSVPAPVPTTPPPVTPPLAKSTAADTVYGFNSNTGKPETSLTSPTDRPGFSVHDKQGNDTLDFSGFAQNQRINLTPDSRSSVGGLTNNVHISAQTLIENAKGGTGNDRITGNSADNVLTGGGGADILTGNGGSNTFTYHAAGDSPRNNADLLMDFTTGQDKIDLSSLSENSQVQLNYVSQYSGQPGDTILTFNPKTNRYFLGVDLTGNGKTDFLIKSIRPIHSQDVIGLNFPDDGYL</sequence>
<evidence type="ECO:0000256" key="5">
    <source>
        <dbReference type="ARBA" id="ARBA00022737"/>
    </source>
</evidence>
<dbReference type="SMART" id="SM00235">
    <property type="entry name" value="ZnMc"/>
    <property type="match status" value="1"/>
</dbReference>
<dbReference type="Pfam" id="PF01400">
    <property type="entry name" value="Astacin"/>
    <property type="match status" value="1"/>
</dbReference>
<accession>A0A5D3G6V4</accession>
<organism evidence="9 10">
    <name type="scientific">Pseudomonas synxantha</name>
    <dbReference type="NCBI Taxonomy" id="47883"/>
    <lineage>
        <taxon>Bacteria</taxon>
        <taxon>Pseudomonadati</taxon>
        <taxon>Pseudomonadota</taxon>
        <taxon>Gammaproteobacteria</taxon>
        <taxon>Pseudomonadales</taxon>
        <taxon>Pseudomonadaceae</taxon>
        <taxon>Pseudomonas</taxon>
    </lineage>
</organism>
<dbReference type="EMBL" id="VSRO01000010">
    <property type="protein sequence ID" value="TYK56102.1"/>
    <property type="molecule type" value="Genomic_DNA"/>
</dbReference>
<dbReference type="InterPro" id="IPR011049">
    <property type="entry name" value="Serralysin-like_metalloprot_C"/>
</dbReference>
<feature type="region of interest" description="Disordered" evidence="7">
    <location>
        <begin position="422"/>
        <end position="480"/>
    </location>
</feature>
<feature type="compositionally biased region" description="Pro residues" evidence="7">
    <location>
        <begin position="430"/>
        <end position="445"/>
    </location>
</feature>
<dbReference type="Gene3D" id="2.150.10.10">
    <property type="entry name" value="Serralysin-like metalloprotease, C-terminal"/>
    <property type="match status" value="2"/>
</dbReference>
<evidence type="ECO:0000256" key="7">
    <source>
        <dbReference type="SAM" id="MobiDB-lite"/>
    </source>
</evidence>